<dbReference type="SMART" id="SM00733">
    <property type="entry name" value="Mterf"/>
    <property type="match status" value="2"/>
</dbReference>
<evidence type="ECO:0000313" key="7">
    <source>
        <dbReference type="Proteomes" id="UP000541444"/>
    </source>
</evidence>
<keyword evidence="2" id="KW-0804">Transcription</keyword>
<dbReference type="AlphaFoldDB" id="A0A7J7MXN7"/>
<evidence type="ECO:0000313" key="6">
    <source>
        <dbReference type="EMBL" id="KAF6159636.1"/>
    </source>
</evidence>
<feature type="domain" description="Aminotransferase-like plant mobile" evidence="5">
    <location>
        <begin position="265"/>
        <end position="313"/>
    </location>
</feature>
<gene>
    <name evidence="6" type="ORF">GIB67_034598</name>
</gene>
<dbReference type="InterPro" id="IPR003690">
    <property type="entry name" value="MTERF"/>
</dbReference>
<evidence type="ECO:0000256" key="3">
    <source>
        <dbReference type="ARBA" id="ARBA00022946"/>
    </source>
</evidence>
<comment type="caution">
    <text evidence="6">The sequence shown here is derived from an EMBL/GenBank/DDBJ whole genome shotgun (WGS) entry which is preliminary data.</text>
</comment>
<dbReference type="Proteomes" id="UP000541444">
    <property type="component" value="Unassembled WGS sequence"/>
</dbReference>
<comment type="similarity">
    <text evidence="1">Belongs to the mTERF family.</text>
</comment>
<accession>A0A7J7MXN7</accession>
<dbReference type="Gene3D" id="1.25.70.10">
    <property type="entry name" value="Transcription termination factor 3, mitochondrial"/>
    <property type="match status" value="1"/>
</dbReference>
<evidence type="ECO:0000256" key="4">
    <source>
        <dbReference type="SAM" id="MobiDB-lite"/>
    </source>
</evidence>
<evidence type="ECO:0000256" key="2">
    <source>
        <dbReference type="ARBA" id="ARBA00022472"/>
    </source>
</evidence>
<evidence type="ECO:0000256" key="1">
    <source>
        <dbReference type="ARBA" id="ARBA00007692"/>
    </source>
</evidence>
<sequence length="496" mass="57300">MNKEAKVVLYKNYGWSELDIISAFRKFPCILEYSDQNIRAKMSFLIEEVGYKPKDIAVKPVLLGCSLEKVLKPRNVVLNILVSRGLIKKKFPLRSVVCFSKETFIRKYVTGYADVAPDLLQVYNAKAIQNDRKLNLNVIGVLHRADIGVYLRMKDDLRNGFESSSRPRKNASKTTRNSNVEVKRRGNADVTNVWPDQLTDDIDPTPSYDELNRVDILPDGWVHISLGSEEIPCRGSLDKVLKWYRWIVVYPTLKKLVDDMGFAEFCSINAGNSDNRLIHALMERWWPSTHTFHFPCGELGFTPLYFVMLTGISFGRGRELPYNERYFKLEEAEKMFPGITSADIRYDRMEGQNQHKLATMAQVYVIDPSRGKSCFSAKHPEGSIGATDDPRDIGWFMDVAGPNDQRRRIPIPVMQVPYPCPPTYNTNELWHQNQGLRYAAYKDSRQYVDRTTKLEEQLWWRDKIIRETFERLAEMSISYQTKPVVQCTYDESLARG</sequence>
<dbReference type="OrthoDB" id="656390at2759"/>
<evidence type="ECO:0000259" key="5">
    <source>
        <dbReference type="Pfam" id="PF10536"/>
    </source>
</evidence>
<dbReference type="PANTHER" id="PTHR13068">
    <property type="entry name" value="CGI-12 PROTEIN-RELATED"/>
    <property type="match status" value="1"/>
</dbReference>
<dbReference type="GO" id="GO:0006353">
    <property type="term" value="P:DNA-templated transcription termination"/>
    <property type="evidence" value="ECO:0007669"/>
    <property type="project" value="UniProtKB-KW"/>
</dbReference>
<keyword evidence="2" id="KW-0805">Transcription regulation</keyword>
<reference evidence="6 7" key="1">
    <citation type="journal article" date="2020" name="IScience">
        <title>Genome Sequencing of the Endangered Kingdonia uniflora (Circaeasteraceae, Ranunculales) Reveals Potential Mechanisms of Evolutionary Specialization.</title>
        <authorList>
            <person name="Sun Y."/>
            <person name="Deng T."/>
            <person name="Zhang A."/>
            <person name="Moore M.J."/>
            <person name="Landis J.B."/>
            <person name="Lin N."/>
            <person name="Zhang H."/>
            <person name="Zhang X."/>
            <person name="Huang J."/>
            <person name="Zhang X."/>
            <person name="Sun H."/>
            <person name="Wang H."/>
        </authorList>
    </citation>
    <scope>NUCLEOTIDE SEQUENCE [LARGE SCALE GENOMIC DNA]</scope>
    <source>
        <strain evidence="6">TB1705</strain>
        <tissue evidence="6">Leaf</tissue>
    </source>
</reference>
<feature type="region of interest" description="Disordered" evidence="4">
    <location>
        <begin position="161"/>
        <end position="182"/>
    </location>
</feature>
<keyword evidence="7" id="KW-1185">Reference proteome</keyword>
<dbReference type="Pfam" id="PF10536">
    <property type="entry name" value="PMD"/>
    <property type="match status" value="1"/>
</dbReference>
<dbReference type="InterPro" id="IPR019557">
    <property type="entry name" value="AminoTfrase-like_pln_mobile"/>
</dbReference>
<organism evidence="6 7">
    <name type="scientific">Kingdonia uniflora</name>
    <dbReference type="NCBI Taxonomy" id="39325"/>
    <lineage>
        <taxon>Eukaryota</taxon>
        <taxon>Viridiplantae</taxon>
        <taxon>Streptophyta</taxon>
        <taxon>Embryophyta</taxon>
        <taxon>Tracheophyta</taxon>
        <taxon>Spermatophyta</taxon>
        <taxon>Magnoliopsida</taxon>
        <taxon>Ranunculales</taxon>
        <taxon>Circaeasteraceae</taxon>
        <taxon>Kingdonia</taxon>
    </lineage>
</organism>
<dbReference type="GO" id="GO:0003676">
    <property type="term" value="F:nucleic acid binding"/>
    <property type="evidence" value="ECO:0007669"/>
    <property type="project" value="InterPro"/>
</dbReference>
<protein>
    <recommendedName>
        <fullName evidence="5">Aminotransferase-like plant mobile domain-containing protein</fullName>
    </recommendedName>
</protein>
<keyword evidence="2" id="KW-0806">Transcription termination</keyword>
<name>A0A7J7MXN7_9MAGN</name>
<dbReference type="PANTHER" id="PTHR13068:SF236">
    <property type="entry name" value="OS02G0749800 PROTEIN"/>
    <property type="match status" value="1"/>
</dbReference>
<dbReference type="Pfam" id="PF02536">
    <property type="entry name" value="mTERF"/>
    <property type="match status" value="1"/>
</dbReference>
<keyword evidence="3" id="KW-0809">Transit peptide</keyword>
<dbReference type="EMBL" id="JACGCM010001189">
    <property type="protein sequence ID" value="KAF6159636.1"/>
    <property type="molecule type" value="Genomic_DNA"/>
</dbReference>
<proteinExistence type="inferred from homology"/>
<dbReference type="InterPro" id="IPR038538">
    <property type="entry name" value="MTERF_sf"/>
</dbReference>